<dbReference type="InterPro" id="IPR015421">
    <property type="entry name" value="PyrdxlP-dep_Trfase_major"/>
</dbReference>
<keyword evidence="7" id="KW-0032">Aminotransferase</keyword>
<keyword evidence="2" id="KW-0663">Pyridoxal phosphate</keyword>
<dbReference type="InterPro" id="IPR004839">
    <property type="entry name" value="Aminotransferase_I/II_large"/>
</dbReference>
<dbReference type="Gene3D" id="3.40.640.10">
    <property type="entry name" value="Type I PLP-dependent aspartate aminotransferase-like (Major domain)"/>
    <property type="match status" value="1"/>
</dbReference>
<dbReference type="CDD" id="cd00609">
    <property type="entry name" value="AAT_like"/>
    <property type="match status" value="1"/>
</dbReference>
<dbReference type="Proteomes" id="UP000679722">
    <property type="component" value="Unassembled WGS sequence"/>
</dbReference>
<feature type="domain" description="HTH gntR-type" evidence="6">
    <location>
        <begin position="15"/>
        <end position="83"/>
    </location>
</feature>
<dbReference type="InterPro" id="IPR051446">
    <property type="entry name" value="HTH_trans_reg/aminotransferase"/>
</dbReference>
<dbReference type="PANTHER" id="PTHR46577:SF1">
    <property type="entry name" value="HTH-TYPE TRANSCRIPTIONAL REGULATORY PROTEIN GABR"/>
    <property type="match status" value="1"/>
</dbReference>
<comment type="similarity">
    <text evidence="1">In the C-terminal section; belongs to the class-I pyridoxal-phosphate-dependent aminotransferase family.</text>
</comment>
<proteinExistence type="inferred from homology"/>
<dbReference type="InterPro" id="IPR036390">
    <property type="entry name" value="WH_DNA-bd_sf"/>
</dbReference>
<keyword evidence="8" id="KW-1185">Reference proteome</keyword>
<dbReference type="SMART" id="SM00345">
    <property type="entry name" value="HTH_GNTR"/>
    <property type="match status" value="1"/>
</dbReference>
<evidence type="ECO:0000256" key="4">
    <source>
        <dbReference type="ARBA" id="ARBA00023125"/>
    </source>
</evidence>
<evidence type="ECO:0000256" key="5">
    <source>
        <dbReference type="ARBA" id="ARBA00023163"/>
    </source>
</evidence>
<comment type="caution">
    <text evidence="7">The sequence shown here is derived from an EMBL/GenBank/DDBJ whole genome shotgun (WGS) entry which is preliminary data.</text>
</comment>
<sequence>MSYASLRFVLDEQGAPYYQQLVAHIQQSIVSGEWGIGDKLPSSRFLASSLGVSRSTTTRAYDQLIAEGVLTSEEKRGVFVAALPMMTPRTPSPVRLATPMEGPEQVQRFDSGADASVFPTKEWAASMRRSWLTPDFAVLQGGYATGYPALKAAIVEYLYRVRGLECCAEQIIVTAGSRDSLLLLKHTLSALSKTSPKWWLESPTYPPIRECFRADNASGELTIDDEGPCLPTSTTGSNVAILTPNRQYPLGISMSPQRRQKWLMNLENNLSEWWLVEDDYDNEFVYHGRNNVPFMQTASVHPNAKNRLFFIGSFSKVLFRGLRLGFIVAPLAHLDAMRNSQRKLGSSASLPIQPAVADFMQQGHFERHVNRMRRHYRIKRDALLSLLDEFLSHWFYWKKPQGGMHILVEFKANFTKQNASNKPLDQIIAGQLTQANIVLSTLSEHYDKNATCFHREGFLLGFSGPSLEQIEDLVGAIASCCQENIETS</sequence>
<keyword evidence="3" id="KW-0805">Transcription regulation</keyword>
<dbReference type="InterPro" id="IPR015424">
    <property type="entry name" value="PyrdxlP-dep_Trfase"/>
</dbReference>
<dbReference type="SUPFAM" id="SSF46785">
    <property type="entry name" value="Winged helix' DNA-binding domain"/>
    <property type="match status" value="1"/>
</dbReference>
<evidence type="ECO:0000256" key="1">
    <source>
        <dbReference type="ARBA" id="ARBA00005384"/>
    </source>
</evidence>
<dbReference type="PRINTS" id="PR00035">
    <property type="entry name" value="HTHGNTR"/>
</dbReference>
<dbReference type="PANTHER" id="PTHR46577">
    <property type="entry name" value="HTH-TYPE TRANSCRIPTIONAL REGULATORY PROTEIN GABR"/>
    <property type="match status" value="1"/>
</dbReference>
<dbReference type="Gene3D" id="1.10.10.10">
    <property type="entry name" value="Winged helix-like DNA-binding domain superfamily/Winged helix DNA-binding domain"/>
    <property type="match status" value="1"/>
</dbReference>
<evidence type="ECO:0000256" key="3">
    <source>
        <dbReference type="ARBA" id="ARBA00023015"/>
    </source>
</evidence>
<accession>A0ABS5H924</accession>
<dbReference type="Pfam" id="PF00392">
    <property type="entry name" value="GntR"/>
    <property type="match status" value="1"/>
</dbReference>
<keyword evidence="5" id="KW-0804">Transcription</keyword>
<keyword evidence="4" id="KW-0238">DNA-binding</keyword>
<dbReference type="CDD" id="cd07377">
    <property type="entry name" value="WHTH_GntR"/>
    <property type="match status" value="1"/>
</dbReference>
<evidence type="ECO:0000313" key="7">
    <source>
        <dbReference type="EMBL" id="MBR7888186.1"/>
    </source>
</evidence>
<dbReference type="InterPro" id="IPR036388">
    <property type="entry name" value="WH-like_DNA-bd_sf"/>
</dbReference>
<dbReference type="RefSeq" id="WP_211535532.1">
    <property type="nucleotide sequence ID" value="NZ_JAGSSV010000003.1"/>
</dbReference>
<keyword evidence="7" id="KW-0808">Transferase</keyword>
<evidence type="ECO:0000313" key="8">
    <source>
        <dbReference type="Proteomes" id="UP000679722"/>
    </source>
</evidence>
<name>A0ABS5H924_9GAMM</name>
<organism evidence="7 8">
    <name type="scientific">Marinomonas vulgaris</name>
    <dbReference type="NCBI Taxonomy" id="2823372"/>
    <lineage>
        <taxon>Bacteria</taxon>
        <taxon>Pseudomonadati</taxon>
        <taxon>Pseudomonadota</taxon>
        <taxon>Gammaproteobacteria</taxon>
        <taxon>Oceanospirillales</taxon>
        <taxon>Oceanospirillaceae</taxon>
        <taxon>Marinomonas</taxon>
    </lineage>
</organism>
<dbReference type="Pfam" id="PF00155">
    <property type="entry name" value="Aminotran_1_2"/>
    <property type="match status" value="1"/>
</dbReference>
<dbReference type="InterPro" id="IPR000524">
    <property type="entry name" value="Tscrpt_reg_HTH_GntR"/>
</dbReference>
<evidence type="ECO:0000259" key="6">
    <source>
        <dbReference type="PROSITE" id="PS50949"/>
    </source>
</evidence>
<dbReference type="PROSITE" id="PS50949">
    <property type="entry name" value="HTH_GNTR"/>
    <property type="match status" value="1"/>
</dbReference>
<dbReference type="SUPFAM" id="SSF53383">
    <property type="entry name" value="PLP-dependent transferases"/>
    <property type="match status" value="1"/>
</dbReference>
<reference evidence="8" key="2">
    <citation type="submission" date="2023-07" db="EMBL/GenBank/DDBJ databases">
        <title>Marinomonas vulgaris A79, complete genome.</title>
        <authorList>
            <person name="Ying J.-J."/>
        </authorList>
    </citation>
    <scope>NUCLEOTIDE SEQUENCE [LARGE SCALE GENOMIC DNA]</scope>
    <source>
        <strain evidence="8">A79</strain>
    </source>
</reference>
<dbReference type="GO" id="GO:0008483">
    <property type="term" value="F:transaminase activity"/>
    <property type="evidence" value="ECO:0007669"/>
    <property type="project" value="UniProtKB-KW"/>
</dbReference>
<dbReference type="EMBL" id="JAGSSV010000003">
    <property type="protein sequence ID" value="MBR7888186.1"/>
    <property type="molecule type" value="Genomic_DNA"/>
</dbReference>
<evidence type="ECO:0000256" key="2">
    <source>
        <dbReference type="ARBA" id="ARBA00022898"/>
    </source>
</evidence>
<protein>
    <submittedName>
        <fullName evidence="7">PLP-dependent aminotransferase family protein</fullName>
    </submittedName>
</protein>
<reference evidence="7 8" key="1">
    <citation type="submission" date="2021-04" db="EMBL/GenBank/DDBJ databases">
        <authorList>
            <person name="Sun C."/>
        </authorList>
    </citation>
    <scope>NUCLEOTIDE SEQUENCE [LARGE SCALE GENOMIC DNA]</scope>
    <source>
        <strain evidence="7 8">A79</strain>
    </source>
</reference>
<gene>
    <name evidence="7" type="ORF">J9B83_04455</name>
</gene>